<accession>A0A5B7G6K9</accession>
<evidence type="ECO:0000313" key="2">
    <source>
        <dbReference type="Proteomes" id="UP000324222"/>
    </source>
</evidence>
<comment type="caution">
    <text evidence="1">The sequence shown here is derived from an EMBL/GenBank/DDBJ whole genome shotgun (WGS) entry which is preliminary data.</text>
</comment>
<gene>
    <name evidence="1" type="ORF">E2C01_046773</name>
</gene>
<keyword evidence="2" id="KW-1185">Reference proteome</keyword>
<organism evidence="1 2">
    <name type="scientific">Portunus trituberculatus</name>
    <name type="common">Swimming crab</name>
    <name type="synonym">Neptunus trituberculatus</name>
    <dbReference type="NCBI Taxonomy" id="210409"/>
    <lineage>
        <taxon>Eukaryota</taxon>
        <taxon>Metazoa</taxon>
        <taxon>Ecdysozoa</taxon>
        <taxon>Arthropoda</taxon>
        <taxon>Crustacea</taxon>
        <taxon>Multicrustacea</taxon>
        <taxon>Malacostraca</taxon>
        <taxon>Eumalacostraca</taxon>
        <taxon>Eucarida</taxon>
        <taxon>Decapoda</taxon>
        <taxon>Pleocyemata</taxon>
        <taxon>Brachyura</taxon>
        <taxon>Eubrachyura</taxon>
        <taxon>Portunoidea</taxon>
        <taxon>Portunidae</taxon>
        <taxon>Portuninae</taxon>
        <taxon>Portunus</taxon>
    </lineage>
</organism>
<dbReference type="AlphaFoldDB" id="A0A5B7G6K9"/>
<reference evidence="1 2" key="1">
    <citation type="submission" date="2019-05" db="EMBL/GenBank/DDBJ databases">
        <title>Another draft genome of Portunus trituberculatus and its Hox gene families provides insights of decapod evolution.</title>
        <authorList>
            <person name="Jeong J.-H."/>
            <person name="Song I."/>
            <person name="Kim S."/>
            <person name="Choi T."/>
            <person name="Kim D."/>
            <person name="Ryu S."/>
            <person name="Kim W."/>
        </authorList>
    </citation>
    <scope>NUCLEOTIDE SEQUENCE [LARGE SCALE GENOMIC DNA]</scope>
    <source>
        <tissue evidence="1">Muscle</tissue>
    </source>
</reference>
<name>A0A5B7G6K9_PORTR</name>
<proteinExistence type="predicted"/>
<dbReference type="Proteomes" id="UP000324222">
    <property type="component" value="Unassembled WGS sequence"/>
</dbReference>
<evidence type="ECO:0000313" key="1">
    <source>
        <dbReference type="EMBL" id="MPC52893.1"/>
    </source>
</evidence>
<sequence>MPPVHLLRALTLYPAELRAPRQVDLLPCLPPRNAIPVTVIVSLVLAAEGQGVAAHHGTWTSGNVISFLFGSDFTRTFLDRRRGHGKTYGLAAR</sequence>
<protein>
    <submittedName>
        <fullName evidence="1">Uncharacterized protein</fullName>
    </submittedName>
</protein>
<dbReference type="EMBL" id="VSRR010011230">
    <property type="protein sequence ID" value="MPC52893.1"/>
    <property type="molecule type" value="Genomic_DNA"/>
</dbReference>